<evidence type="ECO:0000313" key="6">
    <source>
        <dbReference type="EMBL" id="KAJ7021972.1"/>
    </source>
</evidence>
<dbReference type="Pfam" id="PF26632">
    <property type="entry name" value="DUF8205"/>
    <property type="match status" value="1"/>
</dbReference>
<dbReference type="Pfam" id="PF01753">
    <property type="entry name" value="zf-MYND"/>
    <property type="match status" value="1"/>
</dbReference>
<dbReference type="GO" id="GO:0008270">
    <property type="term" value="F:zinc ion binding"/>
    <property type="evidence" value="ECO:0007669"/>
    <property type="project" value="UniProtKB-KW"/>
</dbReference>
<keyword evidence="3" id="KW-0862">Zinc</keyword>
<keyword evidence="2 4" id="KW-0863">Zinc-finger</keyword>
<feature type="domain" description="MYND-type" evidence="5">
    <location>
        <begin position="42"/>
        <end position="83"/>
    </location>
</feature>
<evidence type="ECO:0000313" key="7">
    <source>
        <dbReference type="Proteomes" id="UP001218188"/>
    </source>
</evidence>
<name>A0AAD6SAK4_9AGAR</name>
<dbReference type="Gene3D" id="6.10.140.2220">
    <property type="match status" value="1"/>
</dbReference>
<organism evidence="6 7">
    <name type="scientific">Mycena alexandri</name>
    <dbReference type="NCBI Taxonomy" id="1745969"/>
    <lineage>
        <taxon>Eukaryota</taxon>
        <taxon>Fungi</taxon>
        <taxon>Dikarya</taxon>
        <taxon>Basidiomycota</taxon>
        <taxon>Agaricomycotina</taxon>
        <taxon>Agaricomycetes</taxon>
        <taxon>Agaricomycetidae</taxon>
        <taxon>Agaricales</taxon>
        <taxon>Marasmiineae</taxon>
        <taxon>Mycenaceae</taxon>
        <taxon>Mycena</taxon>
    </lineage>
</organism>
<keyword evidence="1" id="KW-0479">Metal-binding</keyword>
<evidence type="ECO:0000256" key="4">
    <source>
        <dbReference type="PROSITE-ProRule" id="PRU00134"/>
    </source>
</evidence>
<evidence type="ECO:0000256" key="1">
    <source>
        <dbReference type="ARBA" id="ARBA00022723"/>
    </source>
</evidence>
<proteinExistence type="predicted"/>
<evidence type="ECO:0000259" key="5">
    <source>
        <dbReference type="PROSITE" id="PS50865"/>
    </source>
</evidence>
<dbReference type="SUPFAM" id="SSF144232">
    <property type="entry name" value="HIT/MYND zinc finger-like"/>
    <property type="match status" value="1"/>
</dbReference>
<sequence length="281" mass="31640">MSHISFNTVVHPDAEAVARQNKDLGPSRKDIRSGVRAHLDDCFRCEKKASAETQLRKCSGCLIVRYCSKQCQLADWPTHKAACSDRGSADHLKLTKRLLANDILMYHLQLYAILELDLVDRPANALDHCLYVAVDTEMPADPMGHLQASLKGQVNPDPTYILWVRHIEKKPIVEHASSAARDSHRAFKASLSATGMSDWPVVLLVFTSDNLVILEIPYAIDPRPMQHCREKRPSTYVSGISGRVELPLSKETVREDLNNCILMDKSNQYLLRTKLKHNSSF</sequence>
<dbReference type="EMBL" id="JARJCM010000219">
    <property type="protein sequence ID" value="KAJ7021972.1"/>
    <property type="molecule type" value="Genomic_DNA"/>
</dbReference>
<comment type="caution">
    <text evidence="6">The sequence shown here is derived from an EMBL/GenBank/DDBJ whole genome shotgun (WGS) entry which is preliminary data.</text>
</comment>
<evidence type="ECO:0000256" key="3">
    <source>
        <dbReference type="ARBA" id="ARBA00022833"/>
    </source>
</evidence>
<dbReference type="PROSITE" id="PS50865">
    <property type="entry name" value="ZF_MYND_2"/>
    <property type="match status" value="1"/>
</dbReference>
<dbReference type="Proteomes" id="UP001218188">
    <property type="component" value="Unassembled WGS sequence"/>
</dbReference>
<keyword evidence="7" id="KW-1185">Reference proteome</keyword>
<accession>A0AAD6SAK4</accession>
<evidence type="ECO:0000256" key="2">
    <source>
        <dbReference type="ARBA" id="ARBA00022771"/>
    </source>
</evidence>
<protein>
    <recommendedName>
        <fullName evidence="5">MYND-type domain-containing protein</fullName>
    </recommendedName>
</protein>
<gene>
    <name evidence="6" type="ORF">C8F04DRAFT_1139429</name>
</gene>
<dbReference type="AlphaFoldDB" id="A0AAD6SAK4"/>
<reference evidence="6" key="1">
    <citation type="submission" date="2023-03" db="EMBL/GenBank/DDBJ databases">
        <title>Massive genome expansion in bonnet fungi (Mycena s.s.) driven by repeated elements and novel gene families across ecological guilds.</title>
        <authorList>
            <consortium name="Lawrence Berkeley National Laboratory"/>
            <person name="Harder C.B."/>
            <person name="Miyauchi S."/>
            <person name="Viragh M."/>
            <person name="Kuo A."/>
            <person name="Thoen E."/>
            <person name="Andreopoulos B."/>
            <person name="Lu D."/>
            <person name="Skrede I."/>
            <person name="Drula E."/>
            <person name="Henrissat B."/>
            <person name="Morin E."/>
            <person name="Kohler A."/>
            <person name="Barry K."/>
            <person name="LaButti K."/>
            <person name="Morin E."/>
            <person name="Salamov A."/>
            <person name="Lipzen A."/>
            <person name="Mereny Z."/>
            <person name="Hegedus B."/>
            <person name="Baldrian P."/>
            <person name="Stursova M."/>
            <person name="Weitz H."/>
            <person name="Taylor A."/>
            <person name="Grigoriev I.V."/>
            <person name="Nagy L.G."/>
            <person name="Martin F."/>
            <person name="Kauserud H."/>
        </authorList>
    </citation>
    <scope>NUCLEOTIDE SEQUENCE</scope>
    <source>
        <strain evidence="6">CBHHK200</strain>
    </source>
</reference>
<dbReference type="InterPro" id="IPR002893">
    <property type="entry name" value="Znf_MYND"/>
</dbReference>
<dbReference type="InterPro" id="IPR058518">
    <property type="entry name" value="DUF8205"/>
</dbReference>